<feature type="domain" description="Apple" evidence="2">
    <location>
        <begin position="157"/>
        <end position="233"/>
    </location>
</feature>
<feature type="compositionally biased region" description="Low complexity" evidence="1">
    <location>
        <begin position="91"/>
        <end position="119"/>
    </location>
</feature>
<evidence type="ECO:0000313" key="4">
    <source>
        <dbReference type="Proteomes" id="UP000693738"/>
    </source>
</evidence>
<comment type="caution">
    <text evidence="3">The sequence shown here is derived from an EMBL/GenBank/DDBJ whole genome shotgun (WGS) entry which is preliminary data.</text>
</comment>
<name>A0A8J2IRE9_FUSEQ</name>
<dbReference type="InterPro" id="IPR003609">
    <property type="entry name" value="Pan_app"/>
</dbReference>
<dbReference type="AlphaFoldDB" id="A0A8J2IRE9"/>
<reference evidence="3" key="1">
    <citation type="submission" date="2021-05" db="EMBL/GenBank/DDBJ databases">
        <authorList>
            <person name="Khan N."/>
        </authorList>
    </citation>
    <scope>NUCLEOTIDE SEQUENCE</scope>
</reference>
<dbReference type="PROSITE" id="PS50948">
    <property type="entry name" value="PAN"/>
    <property type="match status" value="1"/>
</dbReference>
<accession>A0A8J2IRE9</accession>
<dbReference type="EMBL" id="CAJSTJ010000022">
    <property type="protein sequence ID" value="CAG7554669.1"/>
    <property type="molecule type" value="Genomic_DNA"/>
</dbReference>
<evidence type="ECO:0000256" key="1">
    <source>
        <dbReference type="SAM" id="MobiDB-lite"/>
    </source>
</evidence>
<gene>
    <name evidence="3" type="ORF">FEQUK3_LOCUS442</name>
</gene>
<protein>
    <recommendedName>
        <fullName evidence="2">Apple domain-containing protein</fullName>
    </recommendedName>
</protein>
<proteinExistence type="predicted"/>
<evidence type="ECO:0000259" key="2">
    <source>
        <dbReference type="PROSITE" id="PS50948"/>
    </source>
</evidence>
<organism evidence="3 4">
    <name type="scientific">Fusarium equiseti</name>
    <name type="common">Fusarium scirpi</name>
    <dbReference type="NCBI Taxonomy" id="61235"/>
    <lineage>
        <taxon>Eukaryota</taxon>
        <taxon>Fungi</taxon>
        <taxon>Dikarya</taxon>
        <taxon>Ascomycota</taxon>
        <taxon>Pezizomycotina</taxon>
        <taxon>Sordariomycetes</taxon>
        <taxon>Hypocreomycetidae</taxon>
        <taxon>Hypocreales</taxon>
        <taxon>Nectriaceae</taxon>
        <taxon>Fusarium</taxon>
        <taxon>Fusarium incarnatum-equiseti species complex</taxon>
    </lineage>
</organism>
<evidence type="ECO:0000313" key="3">
    <source>
        <dbReference type="EMBL" id="CAG7554669.1"/>
    </source>
</evidence>
<sequence>MMALTKEMVGIEAGMEIEATGTLLIGASVEWENIDILVDLLNGDNSHSNGLTPVFKPRSEATGELSLRASLGLPVSVGVKLGILFNGKKASSSKADTNKTTATKTKPTATSKTPQSSKTKQTEATVTKKATAIIDKSSAACTQSAIAKTKLPSRTICDRVMTKARAPSNSVIGIMASVKSVGACAQACLKNKQCMSFGYNKNKACQLYGKNFKGLGVTSGKGDATSSFYDRNCYMYSKCSK</sequence>
<dbReference type="Proteomes" id="UP000693738">
    <property type="component" value="Unassembled WGS sequence"/>
</dbReference>
<dbReference type="SMART" id="SM00473">
    <property type="entry name" value="PAN_AP"/>
    <property type="match status" value="1"/>
</dbReference>
<feature type="region of interest" description="Disordered" evidence="1">
    <location>
        <begin position="91"/>
        <end position="124"/>
    </location>
</feature>
<dbReference type="Pfam" id="PF00024">
    <property type="entry name" value="PAN_1"/>
    <property type="match status" value="1"/>
</dbReference>